<evidence type="ECO:0000256" key="2">
    <source>
        <dbReference type="SAM" id="Phobius"/>
    </source>
</evidence>
<keyword evidence="2" id="KW-0812">Transmembrane</keyword>
<dbReference type="AlphaFoldDB" id="A0A2S2DDB3"/>
<evidence type="ECO:0000313" key="3">
    <source>
        <dbReference type="EMBL" id="AWL03335.1"/>
    </source>
</evidence>
<keyword evidence="2" id="KW-0472">Membrane</keyword>
<organism evidence="3 4">
    <name type="scientific">Massilia oculi</name>
    <dbReference type="NCBI Taxonomy" id="945844"/>
    <lineage>
        <taxon>Bacteria</taxon>
        <taxon>Pseudomonadati</taxon>
        <taxon>Pseudomonadota</taxon>
        <taxon>Betaproteobacteria</taxon>
        <taxon>Burkholderiales</taxon>
        <taxon>Oxalobacteraceae</taxon>
        <taxon>Telluria group</taxon>
        <taxon>Massilia</taxon>
    </lineage>
</organism>
<evidence type="ECO:0000313" key="4">
    <source>
        <dbReference type="Proteomes" id="UP000245820"/>
    </source>
</evidence>
<reference evidence="3 4" key="1">
    <citation type="submission" date="2018-05" db="EMBL/GenBank/DDBJ databases">
        <title>Complete genome sequence of Massilia oculi sp. nov. CCUG 43427T (=DSM 26321T), the type strain of M. oculi, and comparison with genome sequences of other Massilia strains.</title>
        <authorList>
            <person name="Zhu B."/>
        </authorList>
    </citation>
    <scope>NUCLEOTIDE SEQUENCE [LARGE SCALE GENOMIC DNA]</scope>
    <source>
        <strain evidence="3 4">CCUG 43427</strain>
    </source>
</reference>
<feature type="region of interest" description="Disordered" evidence="1">
    <location>
        <begin position="51"/>
        <end position="83"/>
    </location>
</feature>
<keyword evidence="2" id="KW-1133">Transmembrane helix</keyword>
<evidence type="ECO:0008006" key="5">
    <source>
        <dbReference type="Google" id="ProtNLM"/>
    </source>
</evidence>
<protein>
    <recommendedName>
        <fullName evidence="5">Transmembrane protein</fullName>
    </recommendedName>
</protein>
<dbReference type="EMBL" id="CP029343">
    <property type="protein sequence ID" value="AWL03335.1"/>
    <property type="molecule type" value="Genomic_DNA"/>
</dbReference>
<evidence type="ECO:0000256" key="1">
    <source>
        <dbReference type="SAM" id="MobiDB-lite"/>
    </source>
</evidence>
<accession>A0A2S2DDB3</accession>
<gene>
    <name evidence="3" type="ORF">DIR46_01950</name>
</gene>
<dbReference type="RefSeq" id="WP_109343738.1">
    <property type="nucleotide sequence ID" value="NZ_CP029343.1"/>
</dbReference>
<dbReference type="KEGG" id="mtim:DIR46_01950"/>
<name>A0A2S2DDB3_9BURK</name>
<keyword evidence="4" id="KW-1185">Reference proteome</keyword>
<dbReference type="Proteomes" id="UP000245820">
    <property type="component" value="Chromosome"/>
</dbReference>
<proteinExistence type="predicted"/>
<feature type="transmembrane region" description="Helical" evidence="2">
    <location>
        <begin position="26"/>
        <end position="45"/>
    </location>
</feature>
<dbReference type="OrthoDB" id="8565731at2"/>
<sequence length="83" mass="9150">MWIVAIAWIYVVVLMAATEPTVVGGIMTFVFYCAVPLSILFYLTGAKRRRQRRQMATQHRDQPGNKDAAGNATEPPHGDGDGD</sequence>